<dbReference type="Gene3D" id="3.40.50.1820">
    <property type="entry name" value="alpha/beta hydrolase"/>
    <property type="match status" value="1"/>
</dbReference>
<dbReference type="InterPro" id="IPR025110">
    <property type="entry name" value="AMP-bd_C"/>
</dbReference>
<name>A0ABU1W537_9GAMM</name>
<evidence type="ECO:0000313" key="6">
    <source>
        <dbReference type="Proteomes" id="UP001257909"/>
    </source>
</evidence>
<comment type="cofactor">
    <cofactor evidence="1">
        <name>pantetheine 4'-phosphate</name>
        <dbReference type="ChEBI" id="CHEBI:47942"/>
    </cofactor>
</comment>
<dbReference type="Pfam" id="PF00550">
    <property type="entry name" value="PP-binding"/>
    <property type="match status" value="1"/>
</dbReference>
<accession>A0ABU1W537</accession>
<dbReference type="PROSITE" id="PS00455">
    <property type="entry name" value="AMP_BINDING"/>
    <property type="match status" value="1"/>
</dbReference>
<dbReference type="SMART" id="SM00823">
    <property type="entry name" value="PKS_PP"/>
    <property type="match status" value="1"/>
</dbReference>
<dbReference type="SUPFAM" id="SSF47336">
    <property type="entry name" value="ACP-like"/>
    <property type="match status" value="1"/>
</dbReference>
<dbReference type="RefSeq" id="WP_310281905.1">
    <property type="nucleotide sequence ID" value="NZ_JAVDWR010000031.1"/>
</dbReference>
<dbReference type="EMBL" id="JAVDWR010000031">
    <property type="protein sequence ID" value="MDR7123076.1"/>
    <property type="molecule type" value="Genomic_DNA"/>
</dbReference>
<dbReference type="InterPro" id="IPR045851">
    <property type="entry name" value="AMP-bd_C_sf"/>
</dbReference>
<dbReference type="Proteomes" id="UP001257909">
    <property type="component" value="Unassembled WGS sequence"/>
</dbReference>
<feature type="domain" description="Carrier" evidence="4">
    <location>
        <begin position="818"/>
        <end position="893"/>
    </location>
</feature>
<reference evidence="5 6" key="1">
    <citation type="submission" date="2023-07" db="EMBL/GenBank/DDBJ databases">
        <title>Sorghum-associated microbial communities from plants grown in Nebraska, USA.</title>
        <authorList>
            <person name="Schachtman D."/>
        </authorList>
    </citation>
    <scope>NUCLEOTIDE SEQUENCE [LARGE SCALE GENOMIC DNA]</scope>
    <source>
        <strain evidence="5 6">4138</strain>
    </source>
</reference>
<gene>
    <name evidence="5" type="ORF">J2W69_004059</name>
</gene>
<dbReference type="PROSITE" id="PS50075">
    <property type="entry name" value="CARRIER"/>
    <property type="match status" value="1"/>
</dbReference>
<keyword evidence="3" id="KW-0597">Phosphoprotein</keyword>
<dbReference type="PANTHER" id="PTHR45527">
    <property type="entry name" value="NONRIBOSOMAL PEPTIDE SYNTHETASE"/>
    <property type="match status" value="1"/>
</dbReference>
<dbReference type="InterPro" id="IPR029058">
    <property type="entry name" value="AB_hydrolase_fold"/>
</dbReference>
<keyword evidence="2" id="KW-0596">Phosphopantetheine</keyword>
<keyword evidence="6" id="KW-1185">Reference proteome</keyword>
<dbReference type="Gene3D" id="3.40.50.980">
    <property type="match status" value="2"/>
</dbReference>
<dbReference type="SUPFAM" id="SSF52777">
    <property type="entry name" value="CoA-dependent acyltransferases"/>
    <property type="match status" value="1"/>
</dbReference>
<dbReference type="PANTHER" id="PTHR45527:SF1">
    <property type="entry name" value="FATTY ACID SYNTHASE"/>
    <property type="match status" value="1"/>
</dbReference>
<dbReference type="InterPro" id="IPR020806">
    <property type="entry name" value="PKS_PP-bd"/>
</dbReference>
<evidence type="ECO:0000256" key="2">
    <source>
        <dbReference type="ARBA" id="ARBA00022450"/>
    </source>
</evidence>
<dbReference type="InterPro" id="IPR006162">
    <property type="entry name" value="Ppantetheine_attach_site"/>
</dbReference>
<protein>
    <submittedName>
        <fullName evidence="5">Amino acid adenylation domain-containing protein</fullName>
    </submittedName>
</protein>
<dbReference type="InterPro" id="IPR000873">
    <property type="entry name" value="AMP-dep_synth/lig_dom"/>
</dbReference>
<evidence type="ECO:0000256" key="3">
    <source>
        <dbReference type="ARBA" id="ARBA00022553"/>
    </source>
</evidence>
<dbReference type="Pfam" id="PF00501">
    <property type="entry name" value="AMP-binding"/>
    <property type="match status" value="1"/>
</dbReference>
<dbReference type="InterPro" id="IPR009081">
    <property type="entry name" value="PP-bd_ACP"/>
</dbReference>
<dbReference type="InterPro" id="IPR036736">
    <property type="entry name" value="ACP-like_sf"/>
</dbReference>
<dbReference type="Gene3D" id="3.30.300.30">
    <property type="match status" value="1"/>
</dbReference>
<dbReference type="InterPro" id="IPR010071">
    <property type="entry name" value="AA_adenyl_dom"/>
</dbReference>
<sequence length="912" mass="101746">RYHQLLQGRTPEPLVQEHIYREYIALEQKALVNADSKTHFTDMLAEAPIQQLPGNMSAEEQSKHSQHSVDAFSSRSKQLIELSGSLGVPLQAVLQTIHIKVLHFISGQKKVLTNVVHNGRPETEGGDAGIGLFLNSIPMVIEPKVGDWKSLIEQVIQVNNQTLPHRHYPLAQIAQDTGLSFDEVLFNYTHFHVFEQVDVNEDVEKMSLLASSEFEQTNFGLTVDTQRGGDDDSLGLSLRYDSSRFSYDFIKRMSNYFIQATDLLLSDVNANSYELSLLSEQERQLLLFDYNSTTNDYCSESNIHGLFETQVQQTPDAVALEFEDKRLSYAELNDKANALAGYLIEHYQLGQESLVGIYLERSIEMVVAVLATLKAGGAYVPLDPDYPQSRLNFMLEDASPHVVLSNNGLASKLSGVKTVCLDDEQLNSDLHQKNNCILPSVAANQLAYVIYTSGSTGQPKGVMVEHQALVNRISWMEREYVTQPGDKVLQKTPFSFDVSVWELMWPLVKGATLVMTRPGGHKEPEYLVNTIRFHKITRIHFVPSMLSSLLAQQDLSDCHSLRQVFCSGEALGQKLAISFIEQYPHIALHNLYGPTEAAIDVTYYHCQADLTESTSTPIGRPIDNTQLYVLGANKSLLPHGAAGELYIGGVGLARGYLGRPELTAERFIDNPYYQSEQGQSQRLYRTGDLVKWLPTGNLAYLGRLDQQVKVRGFRIEIGEVENAIATYEDVRDSVVVMSALPSGENGLVAYVVAPSITEETEESFCEGLRQHLLALLPEYMLPMVTMLLGALPLTANGKLDRRALPAVDVTAHLKQYVAPRTQTEEVLCRVWHEVLGVEPVGIYHNFFELGGHSLLAVNVISQIKGTMDADIQLRDFFNGATIAEIATQIDTQRLNKANMRSFDESMLEEGVF</sequence>
<dbReference type="Pfam" id="PF13193">
    <property type="entry name" value="AMP-binding_C"/>
    <property type="match status" value="1"/>
</dbReference>
<dbReference type="InterPro" id="IPR001242">
    <property type="entry name" value="Condensation_dom"/>
</dbReference>
<dbReference type="NCBIfam" id="TIGR01733">
    <property type="entry name" value="AA-adenyl-dom"/>
    <property type="match status" value="1"/>
</dbReference>
<dbReference type="Gene3D" id="3.30.559.30">
    <property type="entry name" value="Nonribosomal peptide synthetase, condensation domain"/>
    <property type="match status" value="1"/>
</dbReference>
<evidence type="ECO:0000259" key="4">
    <source>
        <dbReference type="PROSITE" id="PS50075"/>
    </source>
</evidence>
<evidence type="ECO:0000313" key="5">
    <source>
        <dbReference type="EMBL" id="MDR7123076.1"/>
    </source>
</evidence>
<comment type="caution">
    <text evidence="5">The sequence shown here is derived from an EMBL/GenBank/DDBJ whole genome shotgun (WGS) entry which is preliminary data.</text>
</comment>
<evidence type="ECO:0000256" key="1">
    <source>
        <dbReference type="ARBA" id="ARBA00001957"/>
    </source>
</evidence>
<proteinExistence type="predicted"/>
<dbReference type="Pfam" id="PF00668">
    <property type="entry name" value="Condensation"/>
    <property type="match status" value="1"/>
</dbReference>
<dbReference type="SUPFAM" id="SSF56801">
    <property type="entry name" value="Acetyl-CoA synthetase-like"/>
    <property type="match status" value="1"/>
</dbReference>
<dbReference type="Gene3D" id="2.30.38.10">
    <property type="entry name" value="Luciferase, Domain 3"/>
    <property type="match status" value="1"/>
</dbReference>
<feature type="non-terminal residue" evidence="5">
    <location>
        <position position="1"/>
    </location>
</feature>
<dbReference type="CDD" id="cd05930">
    <property type="entry name" value="A_NRPS"/>
    <property type="match status" value="1"/>
</dbReference>
<dbReference type="PROSITE" id="PS00012">
    <property type="entry name" value="PHOSPHOPANTETHEINE"/>
    <property type="match status" value="1"/>
</dbReference>
<dbReference type="InterPro" id="IPR020845">
    <property type="entry name" value="AMP-binding_CS"/>
</dbReference>
<organism evidence="5 6">
    <name type="scientific">Rheinheimera soli</name>
    <dbReference type="NCBI Taxonomy" id="443616"/>
    <lineage>
        <taxon>Bacteria</taxon>
        <taxon>Pseudomonadati</taxon>
        <taxon>Pseudomonadota</taxon>
        <taxon>Gammaproteobacteria</taxon>
        <taxon>Chromatiales</taxon>
        <taxon>Chromatiaceae</taxon>
        <taxon>Rheinheimera</taxon>
    </lineage>
</organism>